<dbReference type="AlphaFoldDB" id="A0A424YHG8"/>
<keyword evidence="1" id="KW-0547">Nucleotide-binding</keyword>
<dbReference type="CDD" id="cd03216">
    <property type="entry name" value="ABC_Carb_Monos_I"/>
    <property type="match status" value="1"/>
</dbReference>
<evidence type="ECO:0000259" key="3">
    <source>
        <dbReference type="PROSITE" id="PS50893"/>
    </source>
</evidence>
<evidence type="ECO:0000313" key="4">
    <source>
        <dbReference type="EMBL" id="RQD77603.1"/>
    </source>
</evidence>
<dbReference type="Gene3D" id="3.40.50.300">
    <property type="entry name" value="P-loop containing nucleotide triphosphate hydrolases"/>
    <property type="match status" value="1"/>
</dbReference>
<accession>A0A424YHG8</accession>
<reference evidence="4 5" key="1">
    <citation type="submission" date="2018-08" db="EMBL/GenBank/DDBJ databases">
        <title>The metabolism and importance of syntrophic acetate oxidation coupled to methane or sulfide production in haloalkaline environments.</title>
        <authorList>
            <person name="Timmers P.H.A."/>
            <person name="Vavourakis C.D."/>
            <person name="Sorokin D.Y."/>
            <person name="Sinninghe Damste J.S."/>
            <person name="Muyzer G."/>
            <person name="Stams A.J.M."/>
            <person name="Plugge C.M."/>
        </authorList>
    </citation>
    <scope>NUCLEOTIDE SEQUENCE [LARGE SCALE GENOMIC DNA]</scope>
    <source>
        <strain evidence="4">MSAO_Bac1</strain>
    </source>
</reference>
<protein>
    <submittedName>
        <fullName evidence="4">Sugar ABC transporter ATP-binding protein</fullName>
    </submittedName>
</protein>
<proteinExistence type="predicted"/>
<organism evidence="4 5">
    <name type="scientific">Candidatus Syntrophonatronum acetioxidans</name>
    <dbReference type="NCBI Taxonomy" id="1795816"/>
    <lineage>
        <taxon>Bacteria</taxon>
        <taxon>Bacillati</taxon>
        <taxon>Bacillota</taxon>
        <taxon>Clostridia</taxon>
        <taxon>Eubacteriales</taxon>
        <taxon>Syntrophomonadaceae</taxon>
        <taxon>Candidatus Syntrophonatronum</taxon>
    </lineage>
</organism>
<dbReference type="EMBL" id="QZAA01000061">
    <property type="protein sequence ID" value="RQD77603.1"/>
    <property type="molecule type" value="Genomic_DNA"/>
</dbReference>
<comment type="caution">
    <text evidence="4">The sequence shown here is derived from an EMBL/GenBank/DDBJ whole genome shotgun (WGS) entry which is preliminary data.</text>
</comment>
<dbReference type="InterPro" id="IPR003593">
    <property type="entry name" value="AAA+_ATPase"/>
</dbReference>
<feature type="domain" description="ABC transporter" evidence="3">
    <location>
        <begin position="13"/>
        <end position="250"/>
    </location>
</feature>
<evidence type="ECO:0000256" key="2">
    <source>
        <dbReference type="ARBA" id="ARBA00022840"/>
    </source>
</evidence>
<dbReference type="InterPro" id="IPR050107">
    <property type="entry name" value="ABC_carbohydrate_import_ATPase"/>
</dbReference>
<evidence type="ECO:0000256" key="1">
    <source>
        <dbReference type="ARBA" id="ARBA00022741"/>
    </source>
</evidence>
<dbReference type="PANTHER" id="PTHR43790">
    <property type="entry name" value="CARBOHYDRATE TRANSPORT ATP-BINDING PROTEIN MG119-RELATED"/>
    <property type="match status" value="1"/>
</dbReference>
<name>A0A424YHG8_9FIRM</name>
<dbReference type="InterPro" id="IPR027417">
    <property type="entry name" value="P-loop_NTPase"/>
</dbReference>
<keyword evidence="2 4" id="KW-0067">ATP-binding</keyword>
<dbReference type="GO" id="GO:0005524">
    <property type="term" value="F:ATP binding"/>
    <property type="evidence" value="ECO:0007669"/>
    <property type="project" value="UniProtKB-KW"/>
</dbReference>
<dbReference type="Proteomes" id="UP000285138">
    <property type="component" value="Unassembled WGS sequence"/>
</dbReference>
<dbReference type="InterPro" id="IPR003439">
    <property type="entry name" value="ABC_transporter-like_ATP-bd"/>
</dbReference>
<dbReference type="SUPFAM" id="SSF52540">
    <property type="entry name" value="P-loop containing nucleoside triphosphate hydrolases"/>
    <property type="match status" value="1"/>
</dbReference>
<dbReference type="GO" id="GO:0016887">
    <property type="term" value="F:ATP hydrolysis activity"/>
    <property type="evidence" value="ECO:0007669"/>
    <property type="project" value="InterPro"/>
</dbReference>
<dbReference type="Pfam" id="PF00005">
    <property type="entry name" value="ABC_tran"/>
    <property type="match status" value="1"/>
</dbReference>
<gene>
    <name evidence="4" type="ORF">D5R97_01995</name>
</gene>
<evidence type="ECO:0000313" key="5">
    <source>
        <dbReference type="Proteomes" id="UP000285138"/>
    </source>
</evidence>
<dbReference type="PROSITE" id="PS50893">
    <property type="entry name" value="ABC_TRANSPORTER_2"/>
    <property type="match status" value="1"/>
</dbReference>
<sequence length="271" mass="29950">MKGQEIREQELILEVKNLDKSFGKIQALLKVNLKVYAGQVLAIVGDNGAGKTTFIKLLSGVLEPDQGEIIVNSETFKKMSPSISLKKGISTVYQDLALIDCRDVACNLFLGREPVIGKFFVNKRKMLKHSRALLESLKIKIPQLDVDVGKLSGGQRQGIAVARAILQGGKLIIFDEPTAAMGVKESTKVLSLIRNLAERGFGIIVISHNLHQVFEISHRICVMRQGHLVEDFITKDTNPDEVVGCITGVNKYYEVNTDEHNSTEDFQEASC</sequence>
<dbReference type="PANTHER" id="PTHR43790:SF8">
    <property type="entry name" value="SUGAR ABC TRANSPORTER ATP-BINDING PROTEIN"/>
    <property type="match status" value="1"/>
</dbReference>
<dbReference type="SMART" id="SM00382">
    <property type="entry name" value="AAA"/>
    <property type="match status" value="1"/>
</dbReference>